<name>A0ABW8SEV9_9CLOT</name>
<feature type="transmembrane region" description="Helical" evidence="1">
    <location>
        <begin position="270"/>
        <end position="293"/>
    </location>
</feature>
<organism evidence="2 3">
    <name type="scientific">Candidatus Clostridium eludens</name>
    <dbReference type="NCBI Taxonomy" id="3381663"/>
    <lineage>
        <taxon>Bacteria</taxon>
        <taxon>Bacillati</taxon>
        <taxon>Bacillota</taxon>
        <taxon>Clostridia</taxon>
        <taxon>Eubacteriales</taxon>
        <taxon>Clostridiaceae</taxon>
        <taxon>Clostridium</taxon>
    </lineage>
</organism>
<accession>A0ABW8SEV9</accession>
<dbReference type="EMBL" id="JBJHZX010000002">
    <property type="protein sequence ID" value="MFL0194413.1"/>
    <property type="molecule type" value="Genomic_DNA"/>
</dbReference>
<keyword evidence="1" id="KW-1133">Transmembrane helix</keyword>
<sequence>MLKIIIDIFKDFKIKVFYFIAGIMVILYTLVKYGEVTEKTYKVLISTLHIILLHWVSVIIIVGFIIGVVKILKYSDEKSNERIKKYNKPCVIESHKNNYIDVKLIEKKETMEGKWGETLEILLKNVLDTTINELQGSIHLYIKQKRIKKIDFKIENLRASYVERVFYELISFKERNWDEFDVFIQKIKISEKIEENFFIYGKIMIRTYYMILNFEQFFDYKCIGIRTKYNLVVLKEILRKACSYIMFFSLRKRKVYFNEKHSLYLAFKDLIWRFVKFLIVIAILFLMFLPILYSGVEIFKVTVSLYYIWKDYFQQIVKVI</sequence>
<evidence type="ECO:0000256" key="1">
    <source>
        <dbReference type="SAM" id="Phobius"/>
    </source>
</evidence>
<evidence type="ECO:0000313" key="3">
    <source>
        <dbReference type="Proteomes" id="UP001623660"/>
    </source>
</evidence>
<reference evidence="2 3" key="1">
    <citation type="submission" date="2024-11" db="EMBL/GenBank/DDBJ databases">
        <authorList>
            <person name="Heng Y.C."/>
            <person name="Lim A.C.H."/>
            <person name="Lee J.K.Y."/>
            <person name="Kittelmann S."/>
        </authorList>
    </citation>
    <scope>NUCLEOTIDE SEQUENCE [LARGE SCALE GENOMIC DNA]</scope>
    <source>
        <strain evidence="2 3">WILCCON 0269</strain>
    </source>
</reference>
<evidence type="ECO:0000313" key="2">
    <source>
        <dbReference type="EMBL" id="MFL0194413.1"/>
    </source>
</evidence>
<comment type="caution">
    <text evidence="2">The sequence shown here is derived from an EMBL/GenBank/DDBJ whole genome shotgun (WGS) entry which is preliminary data.</text>
</comment>
<feature type="transmembrane region" description="Helical" evidence="1">
    <location>
        <begin position="51"/>
        <end position="72"/>
    </location>
</feature>
<dbReference type="Proteomes" id="UP001623660">
    <property type="component" value="Unassembled WGS sequence"/>
</dbReference>
<proteinExistence type="predicted"/>
<dbReference type="RefSeq" id="WP_406790533.1">
    <property type="nucleotide sequence ID" value="NZ_JBJHZX010000002.1"/>
</dbReference>
<keyword evidence="1" id="KW-0812">Transmembrane</keyword>
<keyword evidence="1" id="KW-0472">Membrane</keyword>
<gene>
    <name evidence="2" type="ORF">ACJDU8_02325</name>
</gene>
<protein>
    <submittedName>
        <fullName evidence="2">Uncharacterized protein</fullName>
    </submittedName>
</protein>
<keyword evidence="3" id="KW-1185">Reference proteome</keyword>
<feature type="transmembrane region" description="Helical" evidence="1">
    <location>
        <begin position="12"/>
        <end position="31"/>
    </location>
</feature>